<protein>
    <recommendedName>
        <fullName evidence="3">Maturase K</fullName>
    </recommendedName>
</protein>
<evidence type="ECO:0000313" key="2">
    <source>
        <dbReference type="Proteomes" id="UP001311915"/>
    </source>
</evidence>
<reference evidence="1 2" key="1">
    <citation type="submission" date="2023-10" db="EMBL/GenBank/DDBJ databases">
        <title>Genome-Wide Identification Analysis in wild type Solanum Pinnatisectum Reveals Some Genes Defensing Phytophthora Infestans.</title>
        <authorList>
            <person name="Sun C."/>
        </authorList>
    </citation>
    <scope>NUCLEOTIDE SEQUENCE [LARGE SCALE GENOMIC DNA]</scope>
    <source>
        <strain evidence="1">LQN</strain>
        <tissue evidence="1">Leaf</tissue>
    </source>
</reference>
<proteinExistence type="predicted"/>
<accession>A0AAV9K6S0</accession>
<gene>
    <name evidence="1" type="ORF">R3W88_029259</name>
</gene>
<evidence type="ECO:0008006" key="3">
    <source>
        <dbReference type="Google" id="ProtNLM"/>
    </source>
</evidence>
<dbReference type="AlphaFoldDB" id="A0AAV9K6S0"/>
<name>A0AAV9K6S0_9SOLN</name>
<dbReference type="Proteomes" id="UP001311915">
    <property type="component" value="Unassembled WGS sequence"/>
</dbReference>
<comment type="caution">
    <text evidence="1">The sequence shown here is derived from an EMBL/GenBank/DDBJ whole genome shotgun (WGS) entry which is preliminary data.</text>
</comment>
<evidence type="ECO:0000313" key="1">
    <source>
        <dbReference type="EMBL" id="KAK4708334.1"/>
    </source>
</evidence>
<organism evidence="1 2">
    <name type="scientific">Solanum pinnatisectum</name>
    <name type="common">tansyleaf nightshade</name>
    <dbReference type="NCBI Taxonomy" id="50273"/>
    <lineage>
        <taxon>Eukaryota</taxon>
        <taxon>Viridiplantae</taxon>
        <taxon>Streptophyta</taxon>
        <taxon>Embryophyta</taxon>
        <taxon>Tracheophyta</taxon>
        <taxon>Spermatophyta</taxon>
        <taxon>Magnoliopsida</taxon>
        <taxon>eudicotyledons</taxon>
        <taxon>Gunneridae</taxon>
        <taxon>Pentapetalae</taxon>
        <taxon>asterids</taxon>
        <taxon>lamiids</taxon>
        <taxon>Solanales</taxon>
        <taxon>Solanaceae</taxon>
        <taxon>Solanoideae</taxon>
        <taxon>Solaneae</taxon>
        <taxon>Solanum</taxon>
    </lineage>
</organism>
<dbReference type="EMBL" id="JAWPEI010000012">
    <property type="protein sequence ID" value="KAK4708334.1"/>
    <property type="molecule type" value="Genomic_DNA"/>
</dbReference>
<sequence length="86" mass="9653">MQRSQKALIKEDWKSVLSFILGKLRSLALFSNDQISWVAISSQKRFETSNTINKGLIDSRKCTKSLNHLTFPSLLLSSIVLPSSTV</sequence>
<keyword evidence="2" id="KW-1185">Reference proteome</keyword>